<organism evidence="2 3">
    <name type="scientific">Streptomyces finlayi</name>
    <dbReference type="NCBI Taxonomy" id="67296"/>
    <lineage>
        <taxon>Bacteria</taxon>
        <taxon>Bacillati</taxon>
        <taxon>Actinomycetota</taxon>
        <taxon>Actinomycetes</taxon>
        <taxon>Kitasatosporales</taxon>
        <taxon>Streptomycetaceae</taxon>
        <taxon>Streptomyces</taxon>
    </lineage>
</organism>
<feature type="compositionally biased region" description="Polar residues" evidence="1">
    <location>
        <begin position="90"/>
        <end position="101"/>
    </location>
</feature>
<reference evidence="2" key="1">
    <citation type="journal article" date="2014" name="Int. J. Syst. Evol. Microbiol.">
        <title>Complete genome sequence of Corynebacterium casei LMG S-19264T (=DSM 44701T), isolated from a smear-ripened cheese.</title>
        <authorList>
            <consortium name="US DOE Joint Genome Institute (JGI-PGF)"/>
            <person name="Walter F."/>
            <person name="Albersmeier A."/>
            <person name="Kalinowski J."/>
            <person name="Ruckert C."/>
        </authorList>
    </citation>
    <scope>NUCLEOTIDE SEQUENCE</scope>
    <source>
        <strain evidence="2">JCM 4637</strain>
    </source>
</reference>
<protein>
    <submittedName>
        <fullName evidence="2">Uncharacterized protein</fullName>
    </submittedName>
</protein>
<dbReference type="AlphaFoldDB" id="A0A918X9N0"/>
<feature type="region of interest" description="Disordered" evidence="1">
    <location>
        <begin position="29"/>
        <end position="59"/>
    </location>
</feature>
<evidence type="ECO:0000313" key="3">
    <source>
        <dbReference type="Proteomes" id="UP000638353"/>
    </source>
</evidence>
<evidence type="ECO:0000256" key="1">
    <source>
        <dbReference type="SAM" id="MobiDB-lite"/>
    </source>
</evidence>
<name>A0A918X9N0_9ACTN</name>
<comment type="caution">
    <text evidence="2">The sequence shown here is derived from an EMBL/GenBank/DDBJ whole genome shotgun (WGS) entry which is preliminary data.</text>
</comment>
<proteinExistence type="predicted"/>
<sequence>MDDDAADVVCAVGISADEVEEGGAEILKDAPEAGSWMGGHRDEHASYRRRRDAAPRSSYGPKSYAEFVAYDRAAFGGGRGRPRTGIPSVESVTASRASASGATPMPGPVGTGRCPSARAR</sequence>
<feature type="region of interest" description="Disordered" evidence="1">
    <location>
        <begin position="75"/>
        <end position="120"/>
    </location>
</feature>
<dbReference type="Proteomes" id="UP000638353">
    <property type="component" value="Unassembled WGS sequence"/>
</dbReference>
<gene>
    <name evidence="2" type="ORF">GCM10010334_80530</name>
</gene>
<evidence type="ECO:0000313" key="2">
    <source>
        <dbReference type="EMBL" id="GHD18092.1"/>
    </source>
</evidence>
<dbReference type="EMBL" id="BMVC01000028">
    <property type="protein sequence ID" value="GHD18092.1"/>
    <property type="molecule type" value="Genomic_DNA"/>
</dbReference>
<reference evidence="2" key="2">
    <citation type="submission" date="2020-09" db="EMBL/GenBank/DDBJ databases">
        <authorList>
            <person name="Sun Q."/>
            <person name="Ohkuma M."/>
        </authorList>
    </citation>
    <scope>NUCLEOTIDE SEQUENCE</scope>
    <source>
        <strain evidence="2">JCM 4637</strain>
    </source>
</reference>
<accession>A0A918X9N0</accession>